<dbReference type="InterPro" id="IPR032801">
    <property type="entry name" value="PXL2A/B/C"/>
</dbReference>
<dbReference type="PANTHER" id="PTHR28630:SF3">
    <property type="entry name" value="PEROXIREDOXIN-LIKE 2C"/>
    <property type="match status" value="1"/>
</dbReference>
<dbReference type="Gene3D" id="3.40.30.10">
    <property type="entry name" value="Glutaredoxin"/>
    <property type="match status" value="1"/>
</dbReference>
<dbReference type="EMBL" id="CAVMBE010000116">
    <property type="protein sequence ID" value="CAK4034414.1"/>
    <property type="molecule type" value="Genomic_DNA"/>
</dbReference>
<dbReference type="SUPFAM" id="SSF52833">
    <property type="entry name" value="Thioredoxin-like"/>
    <property type="match status" value="1"/>
</dbReference>
<evidence type="ECO:0000313" key="2">
    <source>
        <dbReference type="EMBL" id="CAK4034414.1"/>
    </source>
</evidence>
<comment type="caution">
    <text evidence="2">The sequence shown here is derived from an EMBL/GenBank/DDBJ whole genome shotgun (WGS) entry which is preliminary data.</text>
</comment>
<organism evidence="2 3">
    <name type="scientific">Lecanosticta acicola</name>
    <dbReference type="NCBI Taxonomy" id="111012"/>
    <lineage>
        <taxon>Eukaryota</taxon>
        <taxon>Fungi</taxon>
        <taxon>Dikarya</taxon>
        <taxon>Ascomycota</taxon>
        <taxon>Pezizomycotina</taxon>
        <taxon>Dothideomycetes</taxon>
        <taxon>Dothideomycetidae</taxon>
        <taxon>Mycosphaerellales</taxon>
        <taxon>Mycosphaerellaceae</taxon>
        <taxon>Lecanosticta</taxon>
    </lineage>
</organism>
<dbReference type="Pfam" id="PF13911">
    <property type="entry name" value="AhpC-TSA_2"/>
    <property type="match status" value="1"/>
</dbReference>
<proteinExistence type="predicted"/>
<evidence type="ECO:0000256" key="1">
    <source>
        <dbReference type="SAM" id="MobiDB-lite"/>
    </source>
</evidence>
<gene>
    <name evidence="2" type="ORF">LECACI_7A009572</name>
</gene>
<name>A0AAI8Z8I5_9PEZI</name>
<feature type="compositionally biased region" description="Polar residues" evidence="1">
    <location>
        <begin position="32"/>
        <end position="50"/>
    </location>
</feature>
<dbReference type="InterPro" id="IPR036249">
    <property type="entry name" value="Thioredoxin-like_sf"/>
</dbReference>
<accession>A0AAI8Z8I5</accession>
<dbReference type="Proteomes" id="UP001296104">
    <property type="component" value="Unassembled WGS sequence"/>
</dbReference>
<sequence>MTATGESRAAMPKRDVSPLGASRFERPYSPRSVHTSATNSPDTPIGSKSNLPFPKDLPRPNRGRPASVFSKETMETAPTSVASAHDYRKDSVESPVSVLSPDDWFAKFRCDEEPGLQSDQCPDRATLAAVQDIPLYDAEGQPRPFGSLYSPETATHQRQLLIFVRHFYCGACQAYLQAVTESISMPEYFSIPIPTSIIIIGCGEASMIPHYKTFTGCPFPMFADPTRTLFKKLGMTLSVNIGSERPEYMKDISPAAWAGGQVTTVRKSLKDPEGIRKRDILKGGNLFQIGGEFMFDDGQVVWCHRMKNYRNHTDTKLLRKILGLDD</sequence>
<reference evidence="2" key="1">
    <citation type="submission" date="2023-11" db="EMBL/GenBank/DDBJ databases">
        <authorList>
            <person name="Alioto T."/>
            <person name="Alioto T."/>
            <person name="Gomez Garrido J."/>
        </authorList>
    </citation>
    <scope>NUCLEOTIDE SEQUENCE</scope>
</reference>
<protein>
    <submittedName>
        <fullName evidence="2">Uncharacterized protein</fullName>
    </submittedName>
</protein>
<keyword evidence="3" id="KW-1185">Reference proteome</keyword>
<evidence type="ECO:0000313" key="3">
    <source>
        <dbReference type="Proteomes" id="UP001296104"/>
    </source>
</evidence>
<dbReference type="PANTHER" id="PTHR28630">
    <property type="match status" value="1"/>
</dbReference>
<dbReference type="AlphaFoldDB" id="A0AAI8Z8I5"/>
<feature type="region of interest" description="Disordered" evidence="1">
    <location>
        <begin position="1"/>
        <end position="88"/>
    </location>
</feature>